<dbReference type="InterPro" id="IPR001387">
    <property type="entry name" value="Cro/C1-type_HTH"/>
</dbReference>
<evidence type="ECO:0000313" key="4">
    <source>
        <dbReference type="Proteomes" id="UP000255036"/>
    </source>
</evidence>
<dbReference type="EMBL" id="QRCT01000049">
    <property type="protein sequence ID" value="RDU22599.1"/>
    <property type="molecule type" value="Genomic_DNA"/>
</dbReference>
<feature type="domain" description="HTH cro/C1-type" evidence="2">
    <location>
        <begin position="7"/>
        <end position="61"/>
    </location>
</feature>
<evidence type="ECO:0000256" key="1">
    <source>
        <dbReference type="ARBA" id="ARBA00023125"/>
    </source>
</evidence>
<dbReference type="GO" id="GO:0003677">
    <property type="term" value="F:DNA binding"/>
    <property type="evidence" value="ECO:0007669"/>
    <property type="project" value="UniProtKB-KW"/>
</dbReference>
<dbReference type="InterPro" id="IPR043735">
    <property type="entry name" value="DUF5680"/>
</dbReference>
<evidence type="ECO:0000259" key="2">
    <source>
        <dbReference type="PROSITE" id="PS50943"/>
    </source>
</evidence>
<dbReference type="Gene3D" id="1.10.260.40">
    <property type="entry name" value="lambda repressor-like DNA-binding domains"/>
    <property type="match status" value="1"/>
</dbReference>
<dbReference type="Pfam" id="PF18931">
    <property type="entry name" value="DUF5680"/>
    <property type="match status" value="1"/>
</dbReference>
<dbReference type="OrthoDB" id="9801008at2"/>
<protein>
    <submittedName>
        <fullName evidence="3">XRE family transcriptional regulator</fullName>
    </submittedName>
</protein>
<dbReference type="SUPFAM" id="SSF47413">
    <property type="entry name" value="lambda repressor-like DNA-binding domains"/>
    <property type="match status" value="1"/>
</dbReference>
<dbReference type="InterPro" id="IPR010982">
    <property type="entry name" value="Lambda_DNA-bd_dom_sf"/>
</dbReference>
<dbReference type="RefSeq" id="WP_115483009.1">
    <property type="nucleotide sequence ID" value="NZ_QRCT01000049.1"/>
</dbReference>
<dbReference type="SMART" id="SM00530">
    <property type="entry name" value="HTH_XRE"/>
    <property type="match status" value="1"/>
</dbReference>
<keyword evidence="1" id="KW-0238">DNA-binding</keyword>
<dbReference type="CDD" id="cd00093">
    <property type="entry name" value="HTH_XRE"/>
    <property type="match status" value="1"/>
</dbReference>
<keyword evidence="4" id="KW-1185">Reference proteome</keyword>
<gene>
    <name evidence="3" type="ORF">DWV06_15090</name>
</gene>
<sequence>MKLEEKLQILRKKNGYSQEQLADKIGISRQTISKWENGQAVPELAGLILLSDLYGVTIDRIVKDNDKCNTLLRKKAEMDINEIVTFLICAKRNTYAGKGNEVKASRLSSHDFSYRDNGFLYYDTYLGGEKFSGEEAVWHYENPIWSMNYTGRVIGEHFNGDFLKDALMNVPANMPYRGPEIFTKGDYHYHCIVEGEFVWFQGYEEIFYLDKKVFECYFHGGKVE</sequence>
<dbReference type="PROSITE" id="PS50943">
    <property type="entry name" value="HTH_CROC1"/>
    <property type="match status" value="1"/>
</dbReference>
<dbReference type="Proteomes" id="UP000255036">
    <property type="component" value="Unassembled WGS sequence"/>
</dbReference>
<dbReference type="Pfam" id="PF01381">
    <property type="entry name" value="HTH_3"/>
    <property type="match status" value="1"/>
</dbReference>
<organism evidence="3 4">
    <name type="scientific">Anaerosacchariphilus polymeriproducens</name>
    <dbReference type="NCBI Taxonomy" id="1812858"/>
    <lineage>
        <taxon>Bacteria</taxon>
        <taxon>Bacillati</taxon>
        <taxon>Bacillota</taxon>
        <taxon>Clostridia</taxon>
        <taxon>Lachnospirales</taxon>
        <taxon>Lachnospiraceae</taxon>
        <taxon>Anaerosacchariphilus</taxon>
    </lineage>
</organism>
<accession>A0A371ASS3</accession>
<reference evidence="3 4" key="1">
    <citation type="submission" date="2018-07" db="EMBL/GenBank/DDBJ databases">
        <title>Anaerosacharophilus polymeroproducens gen. nov. sp. nov., an anaerobic bacterium isolated from salt field.</title>
        <authorList>
            <person name="Kim W."/>
            <person name="Yang S.-H."/>
            <person name="Oh J."/>
            <person name="Lee J.-H."/>
            <person name="Kwon K.K."/>
        </authorList>
    </citation>
    <scope>NUCLEOTIDE SEQUENCE [LARGE SCALE GENOMIC DNA]</scope>
    <source>
        <strain evidence="3 4">MCWD5</strain>
    </source>
</reference>
<dbReference type="PANTHER" id="PTHR46558:SF13">
    <property type="entry name" value="HTH-TYPE TRANSCRIPTIONAL REGULATOR IMMR"/>
    <property type="match status" value="1"/>
</dbReference>
<proteinExistence type="predicted"/>
<dbReference type="AlphaFoldDB" id="A0A371ASS3"/>
<comment type="caution">
    <text evidence="3">The sequence shown here is derived from an EMBL/GenBank/DDBJ whole genome shotgun (WGS) entry which is preliminary data.</text>
</comment>
<evidence type="ECO:0000313" key="3">
    <source>
        <dbReference type="EMBL" id="RDU22599.1"/>
    </source>
</evidence>
<name>A0A371ASS3_9FIRM</name>
<dbReference type="PANTHER" id="PTHR46558">
    <property type="entry name" value="TRACRIPTIONAL REGULATORY PROTEIN-RELATED-RELATED"/>
    <property type="match status" value="1"/>
</dbReference>